<dbReference type="Proteomes" id="UP000003571">
    <property type="component" value="Unassembled WGS sequence"/>
</dbReference>
<feature type="domain" description="Poly A polymerase head" evidence="10">
    <location>
        <begin position="24"/>
        <end position="145"/>
    </location>
</feature>
<feature type="domain" description="tRNA nucleotidyltransferase/poly(A) polymerase RNA and SrmB- binding" evidence="12">
    <location>
        <begin position="173"/>
        <end position="234"/>
    </location>
</feature>
<accession>H7EPF1</accession>
<keyword evidence="5" id="KW-0479">Metal-binding</keyword>
<dbReference type="SUPFAM" id="SSF81891">
    <property type="entry name" value="Poly A polymerase C-terminal region-like"/>
    <property type="match status" value="1"/>
</dbReference>
<dbReference type="InterPro" id="IPR032828">
    <property type="entry name" value="PolyA_RNA-bd"/>
</dbReference>
<dbReference type="GO" id="GO:0000166">
    <property type="term" value="F:nucleotide binding"/>
    <property type="evidence" value="ECO:0007669"/>
    <property type="project" value="UniProtKB-KW"/>
</dbReference>
<dbReference type="Gene3D" id="3.30.460.10">
    <property type="entry name" value="Beta Polymerase, domain 2"/>
    <property type="match status" value="1"/>
</dbReference>
<dbReference type="Pfam" id="PF13735">
    <property type="entry name" value="tRNA_NucTran2_2"/>
    <property type="match status" value="1"/>
</dbReference>
<dbReference type="PANTHER" id="PTHR46173">
    <property type="entry name" value="CCA TRNA NUCLEOTIDYLTRANSFERASE 1, MITOCHONDRIAL"/>
    <property type="match status" value="1"/>
</dbReference>
<comment type="cofactor">
    <cofactor evidence="1">
        <name>Mg(2+)</name>
        <dbReference type="ChEBI" id="CHEBI:18420"/>
    </cofactor>
</comment>
<evidence type="ECO:0000259" key="10">
    <source>
        <dbReference type="Pfam" id="PF01743"/>
    </source>
</evidence>
<evidence type="ECO:0000256" key="9">
    <source>
        <dbReference type="RuleBase" id="RU003953"/>
    </source>
</evidence>
<evidence type="ECO:0000256" key="3">
    <source>
        <dbReference type="ARBA" id="ARBA00022694"/>
    </source>
</evidence>
<evidence type="ECO:0000256" key="5">
    <source>
        <dbReference type="ARBA" id="ARBA00022723"/>
    </source>
</evidence>
<evidence type="ECO:0000259" key="13">
    <source>
        <dbReference type="Pfam" id="PF13735"/>
    </source>
</evidence>
<protein>
    <submittedName>
        <fullName evidence="14">Polynucleotide adenylyltransferase region</fullName>
    </submittedName>
</protein>
<dbReference type="GO" id="GO:0016779">
    <property type="term" value="F:nucleotidyltransferase activity"/>
    <property type="evidence" value="ECO:0007669"/>
    <property type="project" value="UniProtKB-KW"/>
</dbReference>
<keyword evidence="15" id="KW-1185">Reference proteome</keyword>
<dbReference type="Gene3D" id="1.10.3090.10">
    <property type="entry name" value="cca-adding enzyme, domain 2"/>
    <property type="match status" value="1"/>
</dbReference>
<dbReference type="InterPro" id="IPR032810">
    <property type="entry name" value="CCA-adding_enz_C"/>
</dbReference>
<dbReference type="OrthoDB" id="9805698at2"/>
<feature type="domain" description="CCA-adding enzyme C-terminal" evidence="13">
    <location>
        <begin position="399"/>
        <end position="461"/>
    </location>
</feature>
<evidence type="ECO:0000259" key="11">
    <source>
        <dbReference type="Pfam" id="PF01966"/>
    </source>
</evidence>
<dbReference type="PATRIC" id="fig|907348.3.peg.2851"/>
<evidence type="ECO:0000259" key="12">
    <source>
        <dbReference type="Pfam" id="PF12627"/>
    </source>
</evidence>
<organism evidence="14 15">
    <name type="scientific">Treponema saccharophilum DSM 2985</name>
    <dbReference type="NCBI Taxonomy" id="907348"/>
    <lineage>
        <taxon>Bacteria</taxon>
        <taxon>Pseudomonadati</taxon>
        <taxon>Spirochaetota</taxon>
        <taxon>Spirochaetia</taxon>
        <taxon>Spirochaetales</taxon>
        <taxon>Treponemataceae</taxon>
        <taxon>Treponema</taxon>
    </lineage>
</organism>
<dbReference type="InterPro" id="IPR050264">
    <property type="entry name" value="Bact_CCA-adding_enz_type3_sf"/>
</dbReference>
<dbReference type="eggNOG" id="COG0617">
    <property type="taxonomic scope" value="Bacteria"/>
</dbReference>
<evidence type="ECO:0000256" key="1">
    <source>
        <dbReference type="ARBA" id="ARBA00001946"/>
    </source>
</evidence>
<dbReference type="RefSeq" id="WP_002706483.1">
    <property type="nucleotide sequence ID" value="NZ_AGRW01000054.1"/>
</dbReference>
<evidence type="ECO:0000256" key="7">
    <source>
        <dbReference type="ARBA" id="ARBA00022842"/>
    </source>
</evidence>
<dbReference type="Pfam" id="PF12627">
    <property type="entry name" value="PolyA_pol_RNAbd"/>
    <property type="match status" value="1"/>
</dbReference>
<dbReference type="InterPro" id="IPR006674">
    <property type="entry name" value="HD_domain"/>
</dbReference>
<keyword evidence="6" id="KW-0547">Nucleotide-binding</keyword>
<dbReference type="Gene3D" id="1.10.246.80">
    <property type="match status" value="1"/>
</dbReference>
<dbReference type="EMBL" id="AGRW01000054">
    <property type="protein sequence ID" value="EIC00784.1"/>
    <property type="molecule type" value="Genomic_DNA"/>
</dbReference>
<dbReference type="Pfam" id="PF01743">
    <property type="entry name" value="PolyA_pol"/>
    <property type="match status" value="1"/>
</dbReference>
<comment type="caution">
    <text evidence="14">The sequence shown here is derived from an EMBL/GenBank/DDBJ whole genome shotgun (WGS) entry which is preliminary data.</text>
</comment>
<evidence type="ECO:0000256" key="6">
    <source>
        <dbReference type="ARBA" id="ARBA00022741"/>
    </source>
</evidence>
<keyword evidence="4 14" id="KW-0548">Nucleotidyltransferase</keyword>
<evidence type="ECO:0000313" key="15">
    <source>
        <dbReference type="Proteomes" id="UP000003571"/>
    </source>
</evidence>
<evidence type="ECO:0000256" key="8">
    <source>
        <dbReference type="ARBA" id="ARBA00022884"/>
    </source>
</evidence>
<evidence type="ECO:0000256" key="4">
    <source>
        <dbReference type="ARBA" id="ARBA00022695"/>
    </source>
</evidence>
<sequence length="479" mass="53833">MKSIKIPSELKKMNEIFERNGFEAFLVGGAVRDEIMGKKASDWDVTTNARPEDVMRIFHKVIPTGIAHGTVTVHLLGHEIEVTTYRAEAGYSDGRHPDSVSFDATLEDDLSRRDFTMNAIAASLADGKLVDPFGGIGDIQAKIIRTVGNARERFLEDGLRPIRAIRFSSQLEFPIEDETFRAISDSDVQEKICSISMERFRDEFVKILSSKKPSIALKRMEDCGILAKFMPELSECRGIEQTDERGFHEFDVLDHNLFACDGAPRENLNVRLAALFHDIGKKDAKREETKEFPKGSGEFVKIVHFHGHDKLSSEKSAEILARLKFPNATIERVSHLIRNHMTFFDGSWSDATVRRFLVRIRPECVDDLFDLWCADMYGKHCVPVVPGSDAAKRMGLLRDKIREIEESQNALSLKDLKVNGKDLIAAGIPAGKHLGMILGELFQCVLDDPAMNEKERLMELARNLAESWNLANPDSSASE</sequence>
<dbReference type="CDD" id="cd05398">
    <property type="entry name" value="NT_ClassII-CCAase"/>
    <property type="match status" value="1"/>
</dbReference>
<keyword evidence="7" id="KW-0460">Magnesium</keyword>
<dbReference type="InterPro" id="IPR043519">
    <property type="entry name" value="NT_sf"/>
</dbReference>
<keyword evidence="8 9" id="KW-0694">RNA-binding</keyword>
<dbReference type="GO" id="GO:0046872">
    <property type="term" value="F:metal ion binding"/>
    <property type="evidence" value="ECO:0007669"/>
    <property type="project" value="UniProtKB-KW"/>
</dbReference>
<proteinExistence type="inferred from homology"/>
<name>H7EPF1_9SPIR</name>
<dbReference type="STRING" id="907348.TresaDRAFT_0257"/>
<dbReference type="Pfam" id="PF01966">
    <property type="entry name" value="HD"/>
    <property type="match status" value="1"/>
</dbReference>
<keyword evidence="2 9" id="KW-0808">Transferase</keyword>
<keyword evidence="3" id="KW-0819">tRNA processing</keyword>
<evidence type="ECO:0000256" key="2">
    <source>
        <dbReference type="ARBA" id="ARBA00022679"/>
    </source>
</evidence>
<dbReference type="InterPro" id="IPR002646">
    <property type="entry name" value="PolA_pol_head_dom"/>
</dbReference>
<reference evidence="14 15" key="1">
    <citation type="submission" date="2011-09" db="EMBL/GenBank/DDBJ databases">
        <title>The draft genome of Treponema saccharophilum DSM 2985.</title>
        <authorList>
            <consortium name="US DOE Joint Genome Institute (JGI-PGF)"/>
            <person name="Lucas S."/>
            <person name="Copeland A."/>
            <person name="Lapidus A."/>
            <person name="Glavina del Rio T."/>
            <person name="Dalin E."/>
            <person name="Tice H."/>
            <person name="Bruce D."/>
            <person name="Goodwin L."/>
            <person name="Pitluck S."/>
            <person name="Peters L."/>
            <person name="Kyrpides N."/>
            <person name="Mavromatis K."/>
            <person name="Ivanova N."/>
            <person name="Markowitz V."/>
            <person name="Cheng J.-F."/>
            <person name="Hugenholtz P."/>
            <person name="Woyke T."/>
            <person name="Wu D."/>
            <person name="Gronow S."/>
            <person name="Wellnitz S."/>
            <person name="Brambilla E."/>
            <person name="Klenk H.-P."/>
            <person name="Eisen J.A."/>
        </authorList>
    </citation>
    <scope>NUCLEOTIDE SEQUENCE [LARGE SCALE GENOMIC DNA]</scope>
    <source>
        <strain evidence="14 15">DSM 2985</strain>
    </source>
</reference>
<comment type="similarity">
    <text evidence="9">Belongs to the tRNA nucleotidyltransferase/poly(A) polymerase family.</text>
</comment>
<gene>
    <name evidence="14" type="ORF">TresaDRAFT_0257</name>
</gene>
<feature type="domain" description="HD" evidence="11">
    <location>
        <begin position="269"/>
        <end position="347"/>
    </location>
</feature>
<dbReference type="AlphaFoldDB" id="H7EPF1"/>
<dbReference type="GO" id="GO:0000049">
    <property type="term" value="F:tRNA binding"/>
    <property type="evidence" value="ECO:0007669"/>
    <property type="project" value="TreeGrafter"/>
</dbReference>
<dbReference type="PANTHER" id="PTHR46173:SF1">
    <property type="entry name" value="CCA TRNA NUCLEOTIDYLTRANSFERASE 1, MITOCHONDRIAL"/>
    <property type="match status" value="1"/>
</dbReference>
<dbReference type="SUPFAM" id="SSF81301">
    <property type="entry name" value="Nucleotidyltransferase"/>
    <property type="match status" value="1"/>
</dbReference>
<dbReference type="GO" id="GO:0008033">
    <property type="term" value="P:tRNA processing"/>
    <property type="evidence" value="ECO:0007669"/>
    <property type="project" value="UniProtKB-KW"/>
</dbReference>
<evidence type="ECO:0000313" key="14">
    <source>
        <dbReference type="EMBL" id="EIC00784.1"/>
    </source>
</evidence>